<dbReference type="Proteomes" id="UP000215767">
    <property type="component" value="Unassembled WGS sequence"/>
</dbReference>
<accession>A0A261UXB4</accession>
<reference evidence="3" key="1">
    <citation type="submission" date="2017-05" db="EMBL/GenBank/DDBJ databases">
        <title>Complete and WGS of Bordetella genogroups.</title>
        <authorList>
            <person name="Spilker T."/>
            <person name="Lipuma J."/>
        </authorList>
    </citation>
    <scope>NUCLEOTIDE SEQUENCE [LARGE SCALE GENOMIC DNA]</scope>
    <source>
        <strain evidence="3">AU8856</strain>
    </source>
</reference>
<protein>
    <submittedName>
        <fullName evidence="2">Uncharacterized protein</fullName>
    </submittedName>
</protein>
<name>A0A261UXB4_9BORD</name>
<dbReference type="EMBL" id="NEVS01000001">
    <property type="protein sequence ID" value="OZI66295.1"/>
    <property type="molecule type" value="Genomic_DNA"/>
</dbReference>
<dbReference type="RefSeq" id="WP_094839507.1">
    <property type="nucleotide sequence ID" value="NZ_NEVS01000001.1"/>
</dbReference>
<organism evidence="2 3">
    <name type="scientific">Bordetella genomosp. 11</name>
    <dbReference type="NCBI Taxonomy" id="1416808"/>
    <lineage>
        <taxon>Bacteria</taxon>
        <taxon>Pseudomonadati</taxon>
        <taxon>Pseudomonadota</taxon>
        <taxon>Betaproteobacteria</taxon>
        <taxon>Burkholderiales</taxon>
        <taxon>Alcaligenaceae</taxon>
        <taxon>Bordetella</taxon>
    </lineage>
</organism>
<evidence type="ECO:0000256" key="1">
    <source>
        <dbReference type="SAM" id="MobiDB-lite"/>
    </source>
</evidence>
<proteinExistence type="predicted"/>
<dbReference type="OrthoDB" id="8628771at2"/>
<evidence type="ECO:0000313" key="3">
    <source>
        <dbReference type="Proteomes" id="UP000215767"/>
    </source>
</evidence>
<evidence type="ECO:0000313" key="2">
    <source>
        <dbReference type="EMBL" id="OZI66295.1"/>
    </source>
</evidence>
<keyword evidence="3" id="KW-1185">Reference proteome</keyword>
<gene>
    <name evidence="2" type="ORF">CAL28_00665</name>
</gene>
<sequence>MFAGKPDGTDPSYVVRTASSPEAALGVTQNGHAFKPQAADHPDIYGASQARARVGVARCGPFDLLRFGLGLRGPREAQPAVRRAARDDATSQALSREGSIRGAAGSSDAAPAIPLPLRFLPLMNDTVFPPAVLPDAQVSDNAASIAPARDAPWSGRRAASWPQRLCSAIAYRFRYLAAPGEHRKALRMAHTREKVVGATYVFLNAIQSDEPLLRHFAELRRQVRRLDRRMGVDSGISDESARVLLDAADRTAGARRQVRDKILSFHREELLYDVVGTDEFHRADGILLVVESRMATGIALYGHALRCLAAADVAEDAACETIGRILETVFAREAAAGVMQPREWLASAVGRLPHRTLVRLHATLSADLACGGAYQAFRDELLRIVEAKAGIPPPRPASDTPAMPGGT</sequence>
<dbReference type="AlphaFoldDB" id="A0A261UXB4"/>
<feature type="region of interest" description="Disordered" evidence="1">
    <location>
        <begin position="76"/>
        <end position="107"/>
    </location>
</feature>
<comment type="caution">
    <text evidence="2">The sequence shown here is derived from an EMBL/GenBank/DDBJ whole genome shotgun (WGS) entry which is preliminary data.</text>
</comment>